<dbReference type="SMART" id="SM00028">
    <property type="entry name" value="TPR"/>
    <property type="match status" value="4"/>
</dbReference>
<sequence>MTDDGGSRPPNQSRTPTPFQIPAPPPHFVGRDRELADLARWVTSEPRGPRTIVLSGPAGVGKTALALQWVATLRETYVDGLLFADLGRGSLGPVTPSDTLEGFLLALGVEGKRIPVDYGQREALYRSVTADLRLVVLLDNAQSATQVRPLLLAGEHSVVVVTSRFRLSGLALDGAQWLDVNPLDVAQSLAVLRRMAGDKRVDAESDSAHELAVLCGGLPLALTIVGARLATRPKRRLANEAANLRVENRRLAEMALAGAASIEAVFDVSYLDLSEDAALAYRSCAWHPGPDFGIGVAAAMLGWGERRAESALDALLEANFLVEIDDRRFTYHDLLRVHARQHAEEAERSDLRQITLRRAIEWYLDQVMSAELAIHPHRPRVSDRFVTATDDRFDSEQNALLWLESHRVHLTSAVEIAANGAWHELVWQLCEALWGFFLHTRHYRDWIRLHQLGITAAQHDAARRAEARMRSQLGFAYAKLRRYDEAIAENTLALRLSEQEGDIQGMATATSQLGRAAREVGELSEALRYYDQARQLQQEIGQWRGVALCRRRIGQILSKLGRHDEARHELIAAGATMRDLGDTTQHARTLSALAEAHIRAGKPELARPCLHEALSLMRDFGSPYYQAEILAQIGDLARQQGDTESAMDSYRVAAELYAAVGDPNADVMRAHLTALIDE</sequence>
<dbReference type="SMART" id="SM00382">
    <property type="entry name" value="AAA"/>
    <property type="match status" value="1"/>
</dbReference>
<dbReference type="Gene3D" id="1.25.40.10">
    <property type="entry name" value="Tetratricopeptide repeat domain"/>
    <property type="match status" value="1"/>
</dbReference>
<keyword evidence="1" id="KW-0802">TPR repeat</keyword>
<evidence type="ECO:0000256" key="1">
    <source>
        <dbReference type="PROSITE-ProRule" id="PRU00339"/>
    </source>
</evidence>
<feature type="repeat" description="TPR" evidence="1">
    <location>
        <begin position="467"/>
        <end position="500"/>
    </location>
</feature>
<evidence type="ECO:0000256" key="2">
    <source>
        <dbReference type="SAM" id="MobiDB-lite"/>
    </source>
</evidence>
<feature type="domain" description="AAA+ ATPase" evidence="3">
    <location>
        <begin position="48"/>
        <end position="252"/>
    </location>
</feature>
<reference evidence="4 5" key="1">
    <citation type="submission" date="2017-04" db="EMBL/GenBank/DDBJ databases">
        <authorList>
            <person name="Afonso C.L."/>
            <person name="Miller P.J."/>
            <person name="Scott M.A."/>
            <person name="Spackman E."/>
            <person name="Goraichik I."/>
            <person name="Dimitrov K.M."/>
            <person name="Suarez D.L."/>
            <person name="Swayne D.E."/>
        </authorList>
    </citation>
    <scope>NUCLEOTIDE SEQUENCE [LARGE SCALE GENOMIC DNA]</scope>
    <source>
        <strain evidence="4 5">DSM 43828</strain>
    </source>
</reference>
<feature type="repeat" description="TPR" evidence="1">
    <location>
        <begin position="507"/>
        <end position="540"/>
    </location>
</feature>
<accession>A0A1W2BMX9</accession>
<gene>
    <name evidence="4" type="ORF">SAMN05661093_01840</name>
</gene>
<dbReference type="InterPro" id="IPR042197">
    <property type="entry name" value="Apaf_helical"/>
</dbReference>
<feature type="region of interest" description="Disordered" evidence="2">
    <location>
        <begin position="1"/>
        <end position="25"/>
    </location>
</feature>
<dbReference type="InterPro" id="IPR027417">
    <property type="entry name" value="P-loop_NTPase"/>
</dbReference>
<organism evidence="4 5">
    <name type="scientific">Kibdelosporangium aridum</name>
    <dbReference type="NCBI Taxonomy" id="2030"/>
    <lineage>
        <taxon>Bacteria</taxon>
        <taxon>Bacillati</taxon>
        <taxon>Actinomycetota</taxon>
        <taxon>Actinomycetes</taxon>
        <taxon>Pseudonocardiales</taxon>
        <taxon>Pseudonocardiaceae</taxon>
        <taxon>Kibdelosporangium</taxon>
    </lineage>
</organism>
<protein>
    <submittedName>
        <fullName evidence="4">ATP-, maltotriose-and DNA-dependent transcriptional regulator MalT</fullName>
    </submittedName>
</protein>
<dbReference type="SUPFAM" id="SSF48452">
    <property type="entry name" value="TPR-like"/>
    <property type="match status" value="1"/>
</dbReference>
<dbReference type="PRINTS" id="PR00364">
    <property type="entry name" value="DISEASERSIST"/>
</dbReference>
<dbReference type="EMBL" id="FWXV01000001">
    <property type="protein sequence ID" value="SMC74206.1"/>
    <property type="molecule type" value="Genomic_DNA"/>
</dbReference>
<name>A0A1W2BMX9_KIBAR</name>
<proteinExistence type="predicted"/>
<dbReference type="AlphaFoldDB" id="A0A1W2BMX9"/>
<dbReference type="InterPro" id="IPR003593">
    <property type="entry name" value="AAA+_ATPase"/>
</dbReference>
<keyword evidence="5" id="KW-1185">Reference proteome</keyword>
<dbReference type="SUPFAM" id="SSF52540">
    <property type="entry name" value="P-loop containing nucleoside triphosphate hydrolases"/>
    <property type="match status" value="1"/>
</dbReference>
<dbReference type="PANTHER" id="PTHR47691:SF3">
    <property type="entry name" value="HTH-TYPE TRANSCRIPTIONAL REGULATOR RV0890C-RELATED"/>
    <property type="match status" value="1"/>
</dbReference>
<evidence type="ECO:0000259" key="3">
    <source>
        <dbReference type="SMART" id="SM00382"/>
    </source>
</evidence>
<dbReference type="Gene3D" id="1.10.8.430">
    <property type="entry name" value="Helical domain of apoptotic protease-activating factors"/>
    <property type="match status" value="1"/>
</dbReference>
<evidence type="ECO:0000313" key="4">
    <source>
        <dbReference type="EMBL" id="SMC74206.1"/>
    </source>
</evidence>
<dbReference type="PROSITE" id="PS50005">
    <property type="entry name" value="TPR"/>
    <property type="match status" value="2"/>
</dbReference>
<dbReference type="InterPro" id="IPR011990">
    <property type="entry name" value="TPR-like_helical_dom_sf"/>
</dbReference>
<evidence type="ECO:0000313" key="5">
    <source>
        <dbReference type="Proteomes" id="UP000192674"/>
    </source>
</evidence>
<dbReference type="Pfam" id="PF13424">
    <property type="entry name" value="TPR_12"/>
    <property type="match status" value="2"/>
</dbReference>
<dbReference type="InterPro" id="IPR019734">
    <property type="entry name" value="TPR_rpt"/>
</dbReference>
<dbReference type="PANTHER" id="PTHR47691">
    <property type="entry name" value="REGULATOR-RELATED"/>
    <property type="match status" value="1"/>
</dbReference>
<dbReference type="Gene3D" id="3.40.50.300">
    <property type="entry name" value="P-loop containing nucleotide triphosphate hydrolases"/>
    <property type="match status" value="1"/>
</dbReference>
<dbReference type="Proteomes" id="UP000192674">
    <property type="component" value="Unassembled WGS sequence"/>
</dbReference>